<dbReference type="GO" id="GO:0003676">
    <property type="term" value="F:nucleic acid binding"/>
    <property type="evidence" value="ECO:0007669"/>
    <property type="project" value="InterPro"/>
</dbReference>
<dbReference type="Gramene" id="QL05p052235:mrna">
    <property type="protein sequence ID" value="QL05p052235:mrna"/>
    <property type="gene ID" value="QL05p052235"/>
</dbReference>
<name>A0A7N2LS53_QUELO</name>
<dbReference type="Proteomes" id="UP000594261">
    <property type="component" value="Chromosome 5"/>
</dbReference>
<proteinExistence type="predicted"/>
<dbReference type="EMBL" id="LRBV02000005">
    <property type="status" value="NOT_ANNOTATED_CDS"/>
    <property type="molecule type" value="Genomic_DNA"/>
</dbReference>
<protein>
    <recommendedName>
        <fullName evidence="1">RNase H type-1 domain-containing protein</fullName>
    </recommendedName>
</protein>
<dbReference type="InterPro" id="IPR036397">
    <property type="entry name" value="RNaseH_sf"/>
</dbReference>
<dbReference type="SUPFAM" id="SSF53098">
    <property type="entry name" value="Ribonuclease H-like"/>
    <property type="match status" value="1"/>
</dbReference>
<feature type="domain" description="RNase H type-1" evidence="1">
    <location>
        <begin position="38"/>
        <end position="122"/>
    </location>
</feature>
<dbReference type="Gene3D" id="3.30.420.10">
    <property type="entry name" value="Ribonuclease H-like superfamily/Ribonuclease H"/>
    <property type="match status" value="1"/>
</dbReference>
<dbReference type="InterPro" id="IPR044730">
    <property type="entry name" value="RNase_H-like_dom_plant"/>
</dbReference>
<dbReference type="InterPro" id="IPR002156">
    <property type="entry name" value="RNaseH_domain"/>
</dbReference>
<reference evidence="2" key="2">
    <citation type="submission" date="2021-01" db="UniProtKB">
        <authorList>
            <consortium name="EnsemblPlants"/>
        </authorList>
    </citation>
    <scope>IDENTIFICATION</scope>
</reference>
<evidence type="ECO:0000313" key="2">
    <source>
        <dbReference type="EnsemblPlants" id="QL05p052235:mrna"/>
    </source>
</evidence>
<dbReference type="GO" id="GO:0004523">
    <property type="term" value="F:RNA-DNA hybrid ribonuclease activity"/>
    <property type="evidence" value="ECO:0007669"/>
    <property type="project" value="InterPro"/>
</dbReference>
<accession>A0A7N2LS53</accession>
<evidence type="ECO:0000259" key="1">
    <source>
        <dbReference type="Pfam" id="PF13456"/>
    </source>
</evidence>
<dbReference type="InParanoid" id="A0A7N2LS53"/>
<dbReference type="CDD" id="cd06222">
    <property type="entry name" value="RNase_H_like"/>
    <property type="match status" value="1"/>
</dbReference>
<organism evidence="2 3">
    <name type="scientific">Quercus lobata</name>
    <name type="common">Valley oak</name>
    <dbReference type="NCBI Taxonomy" id="97700"/>
    <lineage>
        <taxon>Eukaryota</taxon>
        <taxon>Viridiplantae</taxon>
        <taxon>Streptophyta</taxon>
        <taxon>Embryophyta</taxon>
        <taxon>Tracheophyta</taxon>
        <taxon>Spermatophyta</taxon>
        <taxon>Magnoliopsida</taxon>
        <taxon>eudicotyledons</taxon>
        <taxon>Gunneridae</taxon>
        <taxon>Pentapetalae</taxon>
        <taxon>rosids</taxon>
        <taxon>fabids</taxon>
        <taxon>Fagales</taxon>
        <taxon>Fagaceae</taxon>
        <taxon>Quercus</taxon>
    </lineage>
</organism>
<dbReference type="Pfam" id="PF13456">
    <property type="entry name" value="RVT_3"/>
    <property type="match status" value="1"/>
</dbReference>
<dbReference type="InterPro" id="IPR012337">
    <property type="entry name" value="RNaseH-like_sf"/>
</dbReference>
<dbReference type="EnsemblPlants" id="QL05p052235:mrna">
    <property type="protein sequence ID" value="QL05p052235:mrna"/>
    <property type="gene ID" value="QL05p052235"/>
</dbReference>
<reference evidence="2 3" key="1">
    <citation type="journal article" date="2016" name="G3 (Bethesda)">
        <title>First Draft Assembly and Annotation of the Genome of a California Endemic Oak Quercus lobata Nee (Fagaceae).</title>
        <authorList>
            <person name="Sork V.L."/>
            <person name="Fitz-Gibbon S.T."/>
            <person name="Puiu D."/>
            <person name="Crepeau M."/>
            <person name="Gugger P.F."/>
            <person name="Sherman R."/>
            <person name="Stevens K."/>
            <person name="Langley C.H."/>
            <person name="Pellegrini M."/>
            <person name="Salzberg S.L."/>
        </authorList>
    </citation>
    <scope>NUCLEOTIDE SEQUENCE [LARGE SCALE GENOMIC DNA]</scope>
    <source>
        <strain evidence="2 3">cv. SW786</strain>
    </source>
</reference>
<dbReference type="AlphaFoldDB" id="A0A7N2LS53"/>
<dbReference type="PANTHER" id="PTHR47723">
    <property type="entry name" value="OS05G0353850 PROTEIN"/>
    <property type="match status" value="1"/>
</dbReference>
<dbReference type="PANTHER" id="PTHR47723:SF19">
    <property type="entry name" value="POLYNUCLEOTIDYL TRANSFERASE, RIBONUCLEASE H-LIKE SUPERFAMILY PROTEIN"/>
    <property type="match status" value="1"/>
</dbReference>
<sequence length="155" mass="17400">MFAKIPILLKDHGSARSTLFSHSCPRSFSRPCVWSKPRRSMAEAEAVNCAIKLSANLDFVAIFIESDSKVVVEALPRPEHEIPWRILITCLDMSYLLSQYPSIHVSWVPRTSNGAAHSLVKWSLNHNVFGFFDIGCCPLCFESINRVEASNYASL</sequence>
<dbReference type="InterPro" id="IPR053151">
    <property type="entry name" value="RNase_H-like"/>
</dbReference>
<keyword evidence="3" id="KW-1185">Reference proteome</keyword>
<evidence type="ECO:0000313" key="3">
    <source>
        <dbReference type="Proteomes" id="UP000594261"/>
    </source>
</evidence>